<dbReference type="AlphaFoldDB" id="A0A1G2FKV2"/>
<evidence type="ECO:0000256" key="1">
    <source>
        <dbReference type="ARBA" id="ARBA00006068"/>
    </source>
</evidence>
<protein>
    <recommendedName>
        <fullName evidence="3">Cell envelope-related transcriptional attenuator domain-containing protein</fullName>
    </recommendedName>
</protein>
<comment type="similarity">
    <text evidence="1">Belongs to the LytR/CpsA/Psr (LCP) family.</text>
</comment>
<dbReference type="Pfam" id="PF03816">
    <property type="entry name" value="LytR_cpsA_psr"/>
    <property type="match status" value="1"/>
</dbReference>
<dbReference type="Gene3D" id="3.40.630.190">
    <property type="entry name" value="LCP protein"/>
    <property type="match status" value="1"/>
</dbReference>
<comment type="caution">
    <text evidence="4">The sequence shown here is derived from an EMBL/GenBank/DDBJ whole genome shotgun (WGS) entry which is preliminary data.</text>
</comment>
<gene>
    <name evidence="4" type="ORF">A3E90_02945</name>
</gene>
<keyword evidence="2" id="KW-0472">Membrane</keyword>
<feature type="domain" description="Cell envelope-related transcriptional attenuator" evidence="3">
    <location>
        <begin position="89"/>
        <end position="253"/>
    </location>
</feature>
<dbReference type="InterPro" id="IPR004474">
    <property type="entry name" value="LytR_CpsA_psr"/>
</dbReference>
<keyword evidence="2" id="KW-1133">Transmembrane helix</keyword>
<evidence type="ECO:0000313" key="5">
    <source>
        <dbReference type="Proteomes" id="UP000177247"/>
    </source>
</evidence>
<organism evidence="4 5">
    <name type="scientific">Candidatus Portnoybacteria bacterium RIFCSPHIGHO2_12_FULL_40_11</name>
    <dbReference type="NCBI Taxonomy" id="1801998"/>
    <lineage>
        <taxon>Bacteria</taxon>
        <taxon>Candidatus Portnoyibacteriota</taxon>
    </lineage>
</organism>
<dbReference type="InterPro" id="IPR050922">
    <property type="entry name" value="LytR/CpsA/Psr_CW_biosynth"/>
</dbReference>
<dbReference type="PANTHER" id="PTHR33392:SF6">
    <property type="entry name" value="POLYISOPRENYL-TEICHOIC ACID--PEPTIDOGLYCAN TEICHOIC ACID TRANSFERASE TAGU"/>
    <property type="match status" value="1"/>
</dbReference>
<dbReference type="PANTHER" id="PTHR33392">
    <property type="entry name" value="POLYISOPRENYL-TEICHOIC ACID--PEPTIDOGLYCAN TEICHOIC ACID TRANSFERASE TAGU"/>
    <property type="match status" value="1"/>
</dbReference>
<dbReference type="EMBL" id="MHNC01000031">
    <property type="protein sequence ID" value="OGZ38260.1"/>
    <property type="molecule type" value="Genomic_DNA"/>
</dbReference>
<feature type="transmembrane region" description="Helical" evidence="2">
    <location>
        <begin position="17"/>
        <end position="36"/>
    </location>
</feature>
<keyword evidence="2" id="KW-0812">Transmembrane</keyword>
<accession>A0A1G2FKV2</accession>
<dbReference type="NCBIfam" id="TIGR00350">
    <property type="entry name" value="lytR_cpsA_psr"/>
    <property type="match status" value="1"/>
</dbReference>
<evidence type="ECO:0000313" key="4">
    <source>
        <dbReference type="EMBL" id="OGZ38260.1"/>
    </source>
</evidence>
<sequence>MENELQLQPIQPKKKRWIWLWIPILLLTGFFGLFFFKTSFTVSQMMNWDEETQALPFAGSLPDKDPDRINILLLGFRGTGQDDTGDLLTDAIILISIKKSTGQIALVSVPRDLYVQIPGLDGKKKINFAYAHAGLDFSKAVISHILDIHIDHAAAGNFKALEETVNELGGISIYLDKPFEESFQWAKEGLEEEKYWFKKEIQGEEKWVFYVPVGQNALDGKTALYYARSRFSTNDFDRMHRQQQILTAVKDKALSLGVLTNPIKIYNLLDILGKNIRTDMDLDDIKELISLASDLDTREIIKKSFDTNPEGLLYQTFINDEYVLLPVGDNFDKIQEQVKNIFK</sequence>
<proteinExistence type="inferred from homology"/>
<dbReference type="Proteomes" id="UP000177247">
    <property type="component" value="Unassembled WGS sequence"/>
</dbReference>
<evidence type="ECO:0000256" key="2">
    <source>
        <dbReference type="SAM" id="Phobius"/>
    </source>
</evidence>
<evidence type="ECO:0000259" key="3">
    <source>
        <dbReference type="Pfam" id="PF03816"/>
    </source>
</evidence>
<name>A0A1G2FKV2_9BACT</name>
<reference evidence="4 5" key="1">
    <citation type="journal article" date="2016" name="Nat. Commun.">
        <title>Thousands of microbial genomes shed light on interconnected biogeochemical processes in an aquifer system.</title>
        <authorList>
            <person name="Anantharaman K."/>
            <person name="Brown C.T."/>
            <person name="Hug L.A."/>
            <person name="Sharon I."/>
            <person name="Castelle C.J."/>
            <person name="Probst A.J."/>
            <person name="Thomas B.C."/>
            <person name="Singh A."/>
            <person name="Wilkins M.J."/>
            <person name="Karaoz U."/>
            <person name="Brodie E.L."/>
            <person name="Williams K.H."/>
            <person name="Hubbard S.S."/>
            <person name="Banfield J.F."/>
        </authorList>
    </citation>
    <scope>NUCLEOTIDE SEQUENCE [LARGE SCALE GENOMIC DNA]</scope>
</reference>